<dbReference type="InterPro" id="IPR005158">
    <property type="entry name" value="BTAD"/>
</dbReference>
<dbReference type="InterPro" id="IPR019734">
    <property type="entry name" value="TPR_rpt"/>
</dbReference>
<dbReference type="Gene3D" id="3.40.50.300">
    <property type="entry name" value="P-loop containing nucleotide triphosphate hydrolases"/>
    <property type="match status" value="1"/>
</dbReference>
<keyword evidence="2" id="KW-0067">ATP-binding</keyword>
<protein>
    <recommendedName>
        <fullName evidence="3">Bacterial transcriptional activator domain-containing protein</fullName>
    </recommendedName>
</protein>
<dbReference type="STRING" id="54915.ADS79_16850"/>
<evidence type="ECO:0000313" key="7">
    <source>
        <dbReference type="Proteomes" id="UP000319578"/>
    </source>
</evidence>
<evidence type="ECO:0000256" key="2">
    <source>
        <dbReference type="ARBA" id="ARBA00022840"/>
    </source>
</evidence>
<evidence type="ECO:0000259" key="3">
    <source>
        <dbReference type="SMART" id="SM01043"/>
    </source>
</evidence>
<dbReference type="PANTHER" id="PTHR16305">
    <property type="entry name" value="TESTICULAR SOLUBLE ADENYLYL CYCLASE"/>
    <property type="match status" value="1"/>
</dbReference>
<dbReference type="SUPFAM" id="SSF52540">
    <property type="entry name" value="P-loop containing nucleoside triphosphate hydrolases"/>
    <property type="match status" value="1"/>
</dbReference>
<dbReference type="Gene3D" id="1.10.10.10">
    <property type="entry name" value="Winged helix-like DNA-binding domain superfamily/Winged helix DNA-binding domain"/>
    <property type="match status" value="1"/>
</dbReference>
<organism evidence="5 6">
    <name type="scientific">Brevibacillus reuszeri</name>
    <dbReference type="NCBI Taxonomy" id="54915"/>
    <lineage>
        <taxon>Bacteria</taxon>
        <taxon>Bacillati</taxon>
        <taxon>Bacillota</taxon>
        <taxon>Bacilli</taxon>
        <taxon>Bacillales</taxon>
        <taxon>Paenibacillaceae</taxon>
        <taxon>Brevibacillus</taxon>
    </lineage>
</organism>
<keyword evidence="7" id="KW-1185">Reference proteome</keyword>
<dbReference type="InterPro" id="IPR041664">
    <property type="entry name" value="AAA_16"/>
</dbReference>
<evidence type="ECO:0000313" key="4">
    <source>
        <dbReference type="EMBL" id="GED69995.1"/>
    </source>
</evidence>
<dbReference type="Pfam" id="PF03704">
    <property type="entry name" value="BTAD"/>
    <property type="match status" value="1"/>
</dbReference>
<dbReference type="GO" id="GO:0004016">
    <property type="term" value="F:adenylate cyclase activity"/>
    <property type="evidence" value="ECO:0007669"/>
    <property type="project" value="TreeGrafter"/>
</dbReference>
<dbReference type="Pfam" id="PF13191">
    <property type="entry name" value="AAA_16"/>
    <property type="match status" value="1"/>
</dbReference>
<evidence type="ECO:0000256" key="1">
    <source>
        <dbReference type="ARBA" id="ARBA00022741"/>
    </source>
</evidence>
<evidence type="ECO:0000313" key="5">
    <source>
        <dbReference type="EMBL" id="KNB70576.1"/>
    </source>
</evidence>
<gene>
    <name evidence="5" type="ORF">ADS79_16850</name>
    <name evidence="4" type="ORF">BRE01_36970</name>
</gene>
<sequence>MAGCSFQLLGSLKITFDDEEFTAAISGGKVKLLVYLVLAFDMSQSRKQIAFDFWPDSTEKQALSNLRKLLHDLRKSHPQIDRHLIITPVSIRWNSESTFYSDVREFDQAAKGKTISDLRKAEELYRGELLPGYYEDWLSTKRELLAQTYLNVLNKLISILESQQEYATAILFANKLLVHDKLSEETYRTLMRLHSLNNDTPNVIRIFRHLQRALQDELGIEPAEETTRLLEKLTQNVGEHSTSDHSPAKLIGRTVEWGIMLSAWKQAMQGKNTLLLLKGEAGIGKTRLALEFKAWVETQGDQTALAGCYPSVSALSYTPVTVWLRSLPLPQLSPVRLSELARLLPELLEQYPELPKPNPIQENWQLNQWYEAIERMVLARQPILLILDDIQWSDTETLRLLSYIFRSNSKAKLLVIATMRTEEYPVETVEHVVSNLRLERKLTEIELAPLSEGETKRLMTVAIGDDLANRHAAGIHAETGGNPLFIVETLREWQMGGSKSGFRLSPLVKSVFESRVRKLSPDQRWLVSVIAAVGRPILAAFMAVVTNTEEEAALERIERLVQVKVLQEAGDGKYEFTHDIIRENAYRLNNESRRRQCHEHIAHSLAVFHHAQPEAFAAEIAFHYELAGVEKKATVYYEMAASAAEKVYANETRIKYYKKLCSLLPLEQTFPILMKLGEALIIVGNWKEAEITYQHWLERFGYSVTIKERSFCDVALGNCLRLQGKHEEARFHLERALYHFNLMEDHAGLSLVYGTLGSLYYFRADYNKALHYLLERMRFPDVDKQTKDDCRFFGFIGFLYYDQCEYDKAIHWFKRQIKLATKIRDEYFVAEAMGGLALVYFETDDMDLAYDCIIEKMEISKSIGARMSFAMAIGMLGKYFHLLGSRVQAEQCIAFCLEEAVLIKDFHIAAVVLGIEGCNLMAQHRYEEASLMIGRSIGLSKQHHISFFECDGLYFMSLLSERQNQFENAVTIAEEALLIANRLKRRDMQVNLLVHLIFLKTALGSIPPAVALDQLEQMLEQYPDQQDQAAIRFAMWKMSPESPVHRITALQFNEELYRRSGKEVYFNRCKEMNGSSHAPVARPMPKLAAEAVRNKGISLHILAEIDVHVNRPDRNAFEALPSLESI</sequence>
<dbReference type="GO" id="GO:0005524">
    <property type="term" value="F:ATP binding"/>
    <property type="evidence" value="ECO:0007669"/>
    <property type="project" value="UniProtKB-KW"/>
</dbReference>
<dbReference type="EMBL" id="BJON01000014">
    <property type="protein sequence ID" value="GED69995.1"/>
    <property type="molecule type" value="Genomic_DNA"/>
</dbReference>
<evidence type="ECO:0000313" key="6">
    <source>
        <dbReference type="Proteomes" id="UP000036834"/>
    </source>
</evidence>
<dbReference type="EMBL" id="LGIQ01000009">
    <property type="protein sequence ID" value="KNB70576.1"/>
    <property type="molecule type" value="Genomic_DNA"/>
</dbReference>
<dbReference type="Proteomes" id="UP000319578">
    <property type="component" value="Unassembled WGS sequence"/>
</dbReference>
<dbReference type="Gene3D" id="1.25.40.10">
    <property type="entry name" value="Tetratricopeptide repeat domain"/>
    <property type="match status" value="3"/>
</dbReference>
<dbReference type="InterPro" id="IPR011990">
    <property type="entry name" value="TPR-like_helical_dom_sf"/>
</dbReference>
<dbReference type="OrthoDB" id="190810at2"/>
<comment type="caution">
    <text evidence="5">The sequence shown here is derived from an EMBL/GenBank/DDBJ whole genome shotgun (WGS) entry which is preliminary data.</text>
</comment>
<dbReference type="SMART" id="SM01043">
    <property type="entry name" value="BTAD"/>
    <property type="match status" value="1"/>
</dbReference>
<feature type="domain" description="Bacterial transcriptional activator" evidence="3">
    <location>
        <begin position="101"/>
        <end position="234"/>
    </location>
</feature>
<dbReference type="GO" id="GO:0005737">
    <property type="term" value="C:cytoplasm"/>
    <property type="evidence" value="ECO:0007669"/>
    <property type="project" value="TreeGrafter"/>
</dbReference>
<dbReference type="PANTHER" id="PTHR16305:SF28">
    <property type="entry name" value="GUANYLATE CYCLASE DOMAIN-CONTAINING PROTEIN"/>
    <property type="match status" value="1"/>
</dbReference>
<dbReference type="SMART" id="SM00028">
    <property type="entry name" value="TPR"/>
    <property type="match status" value="8"/>
</dbReference>
<accession>A0A0K9YPH3</accession>
<reference evidence="5" key="2">
    <citation type="submission" date="2015-07" db="EMBL/GenBank/DDBJ databases">
        <title>MeaNS - Measles Nucleotide Surveillance Program.</title>
        <authorList>
            <person name="Tran T."/>
            <person name="Druce J."/>
        </authorList>
    </citation>
    <scope>NUCLEOTIDE SEQUENCE</scope>
    <source>
        <strain evidence="5">DSM 9887</strain>
    </source>
</reference>
<dbReference type="PATRIC" id="fig|54915.3.peg.2429"/>
<name>A0A0K9YPH3_9BACL</name>
<dbReference type="Pfam" id="PF13424">
    <property type="entry name" value="TPR_12"/>
    <property type="match status" value="1"/>
</dbReference>
<dbReference type="RefSeq" id="WP_049739573.1">
    <property type="nucleotide sequence ID" value="NZ_BJON01000014.1"/>
</dbReference>
<dbReference type="InterPro" id="IPR027417">
    <property type="entry name" value="P-loop_NTPase"/>
</dbReference>
<dbReference type="SUPFAM" id="SSF48452">
    <property type="entry name" value="TPR-like"/>
    <property type="match status" value="3"/>
</dbReference>
<dbReference type="Proteomes" id="UP000036834">
    <property type="component" value="Unassembled WGS sequence"/>
</dbReference>
<reference evidence="4 7" key="3">
    <citation type="submission" date="2019-06" db="EMBL/GenBank/DDBJ databases">
        <title>Whole genome shotgun sequence of Brevibacillus reuszeri NBRC 15719.</title>
        <authorList>
            <person name="Hosoyama A."/>
            <person name="Uohara A."/>
            <person name="Ohji S."/>
            <person name="Ichikawa N."/>
        </authorList>
    </citation>
    <scope>NUCLEOTIDE SEQUENCE [LARGE SCALE GENOMIC DNA]</scope>
    <source>
        <strain evidence="4 7">NBRC 15719</strain>
    </source>
</reference>
<reference evidence="6" key="1">
    <citation type="submission" date="2015-07" db="EMBL/GenBank/DDBJ databases">
        <title>Genome sequencing project for genomic taxonomy and phylogenomics of Bacillus-like bacteria.</title>
        <authorList>
            <person name="Liu B."/>
            <person name="Wang J."/>
            <person name="Zhu Y."/>
            <person name="Liu G."/>
            <person name="Chen Q."/>
            <person name="Chen Z."/>
            <person name="Lan J."/>
            <person name="Che J."/>
            <person name="Ge C."/>
            <person name="Shi H."/>
            <person name="Pan Z."/>
            <person name="Liu X."/>
        </authorList>
    </citation>
    <scope>NUCLEOTIDE SEQUENCE [LARGE SCALE GENOMIC DNA]</scope>
    <source>
        <strain evidence="6">DSM 9887</strain>
    </source>
</reference>
<dbReference type="AlphaFoldDB" id="A0A0K9YPH3"/>
<proteinExistence type="predicted"/>
<dbReference type="InterPro" id="IPR036388">
    <property type="entry name" value="WH-like_DNA-bd_sf"/>
</dbReference>
<keyword evidence="1" id="KW-0547">Nucleotide-binding</keyword>